<evidence type="ECO:0000313" key="5">
    <source>
        <dbReference type="EMBL" id="KAG2321247.1"/>
    </source>
</evidence>
<dbReference type="InterPro" id="IPR018467">
    <property type="entry name" value="CCT_CS"/>
</dbReference>
<evidence type="ECO:0000259" key="4">
    <source>
        <dbReference type="PROSITE" id="PS51320"/>
    </source>
</evidence>
<organism evidence="5 6">
    <name type="scientific">Brassica carinata</name>
    <name type="common">Ethiopian mustard</name>
    <name type="synonym">Abyssinian cabbage</name>
    <dbReference type="NCBI Taxonomy" id="52824"/>
    <lineage>
        <taxon>Eukaryota</taxon>
        <taxon>Viridiplantae</taxon>
        <taxon>Streptophyta</taxon>
        <taxon>Embryophyta</taxon>
        <taxon>Tracheophyta</taxon>
        <taxon>Spermatophyta</taxon>
        <taxon>Magnoliopsida</taxon>
        <taxon>eudicotyledons</taxon>
        <taxon>Gunneridae</taxon>
        <taxon>Pentapetalae</taxon>
        <taxon>rosids</taxon>
        <taxon>malvids</taxon>
        <taxon>Brassicales</taxon>
        <taxon>Brassicaceae</taxon>
        <taxon>Brassiceae</taxon>
        <taxon>Brassica</taxon>
    </lineage>
</organism>
<comment type="subcellular location">
    <subcellularLocation>
        <location evidence="2">Nucleus</location>
    </subcellularLocation>
</comment>
<dbReference type="PROSITE" id="PS51320">
    <property type="entry name" value="TIFY"/>
    <property type="match status" value="1"/>
</dbReference>
<protein>
    <recommendedName>
        <fullName evidence="2">Protein TIFY</fullName>
    </recommendedName>
    <alternativeName>
        <fullName evidence="2">Jasmonate ZIM domain-containing protein</fullName>
    </alternativeName>
</protein>
<dbReference type="InterPro" id="IPR010399">
    <property type="entry name" value="Tify_dom"/>
</dbReference>
<reference evidence="5 6" key="1">
    <citation type="submission" date="2020-02" db="EMBL/GenBank/DDBJ databases">
        <authorList>
            <person name="Ma Q."/>
            <person name="Huang Y."/>
            <person name="Song X."/>
            <person name="Pei D."/>
        </authorList>
    </citation>
    <scope>NUCLEOTIDE SEQUENCE [LARGE SCALE GENOMIC DNA]</scope>
    <source>
        <strain evidence="5">Sxm20200214</strain>
        <tissue evidence="5">Leaf</tissue>
    </source>
</reference>
<dbReference type="GO" id="GO:0031347">
    <property type="term" value="P:regulation of defense response"/>
    <property type="evidence" value="ECO:0007669"/>
    <property type="project" value="UniProtKB-UniRule"/>
</dbReference>
<evidence type="ECO:0000256" key="2">
    <source>
        <dbReference type="RuleBase" id="RU369065"/>
    </source>
</evidence>
<comment type="similarity">
    <text evidence="1 2">Belongs to the TIFY/JAZ family.</text>
</comment>
<keyword evidence="2" id="KW-0539">Nucleus</keyword>
<dbReference type="AlphaFoldDB" id="A0A8X8B4G5"/>
<evidence type="ECO:0000313" key="6">
    <source>
        <dbReference type="Proteomes" id="UP000886595"/>
    </source>
</evidence>
<keyword evidence="2" id="KW-1184">Jasmonic acid signaling pathway</keyword>
<feature type="compositionally biased region" description="Polar residues" evidence="3">
    <location>
        <begin position="249"/>
        <end position="267"/>
    </location>
</feature>
<dbReference type="InterPro" id="IPR040390">
    <property type="entry name" value="TIFY/JAZ"/>
</dbReference>
<dbReference type="GO" id="GO:2000022">
    <property type="term" value="P:regulation of jasmonic acid mediated signaling pathway"/>
    <property type="evidence" value="ECO:0007669"/>
    <property type="project" value="UniProtKB-UniRule"/>
</dbReference>
<dbReference type="SMART" id="SM00979">
    <property type="entry name" value="TIFY"/>
    <property type="match status" value="1"/>
</dbReference>
<evidence type="ECO:0000256" key="1">
    <source>
        <dbReference type="ARBA" id="ARBA00008614"/>
    </source>
</evidence>
<feature type="region of interest" description="Disordered" evidence="3">
    <location>
        <begin position="240"/>
        <end position="274"/>
    </location>
</feature>
<dbReference type="Proteomes" id="UP000886595">
    <property type="component" value="Unassembled WGS sequence"/>
</dbReference>
<comment type="function">
    <text evidence="2">Repressor of jasmonate responses.</text>
</comment>
<dbReference type="GO" id="GO:0005634">
    <property type="term" value="C:nucleus"/>
    <property type="evidence" value="ECO:0007669"/>
    <property type="project" value="UniProtKB-SubCell"/>
</dbReference>
<dbReference type="OrthoDB" id="1937734at2759"/>
<dbReference type="PANTHER" id="PTHR33077:SF154">
    <property type="entry name" value="PROTEIN TIFY 10A"/>
    <property type="match status" value="1"/>
</dbReference>
<sequence length="274" mass="30066">MSSPMESSEFAATRRLSRKPSFSQTCSRLSQYLKENGSFGDLSLGMACKPEVNGISRQPTTTISLFPCNMDSMEAGQDVKPKNLFPRQPSFSSSSSSLPKEDVLKMTHTTTITRSVRPEPQTAPLTIFYGGQVIVFNDFTAEKAKEVMDLASKGTANTFTGFTSNVNNNNIIQSVYTSNLSKNQTEIRSNIAPIPNQLPHPMKTITQEPIQSNSTAMACELPIARRASLHRFLAKRKDRVTSKAPYQLSDPSKASSKPQTGDNNTSWLGLAAEM</sequence>
<keyword evidence="6" id="KW-1185">Reference proteome</keyword>
<dbReference type="EMBL" id="JAAMPC010000003">
    <property type="protein sequence ID" value="KAG2321247.1"/>
    <property type="molecule type" value="Genomic_DNA"/>
</dbReference>
<dbReference type="Pfam" id="PF09425">
    <property type="entry name" value="Jas_motif"/>
    <property type="match status" value="1"/>
</dbReference>
<name>A0A8X8B4G5_BRACI</name>
<accession>A0A8X8B4G5</accession>
<dbReference type="GO" id="GO:0009611">
    <property type="term" value="P:response to wounding"/>
    <property type="evidence" value="ECO:0007669"/>
    <property type="project" value="UniProtKB-UniRule"/>
</dbReference>
<proteinExistence type="inferred from homology"/>
<dbReference type="PANTHER" id="PTHR33077">
    <property type="entry name" value="PROTEIN TIFY 4A-RELATED-RELATED"/>
    <property type="match status" value="1"/>
</dbReference>
<evidence type="ECO:0000256" key="3">
    <source>
        <dbReference type="SAM" id="MobiDB-lite"/>
    </source>
</evidence>
<gene>
    <name evidence="5" type="ORF">Bca52824_014460</name>
</gene>
<dbReference type="Pfam" id="PF06200">
    <property type="entry name" value="tify"/>
    <property type="match status" value="1"/>
</dbReference>
<feature type="domain" description="Tify" evidence="4">
    <location>
        <begin position="118"/>
        <end position="153"/>
    </location>
</feature>
<comment type="domain">
    <text evidence="2">The jas domain is required for interaction with COI1.</text>
</comment>
<comment type="caution">
    <text evidence="5">The sequence shown here is derived from an EMBL/GenBank/DDBJ whole genome shotgun (WGS) entry which is preliminary data.</text>
</comment>